<evidence type="ECO:0000256" key="1">
    <source>
        <dbReference type="SAM" id="MobiDB-lite"/>
    </source>
</evidence>
<dbReference type="EMBL" id="JARJCM010000107">
    <property type="protein sequence ID" value="KAJ7028907.1"/>
    <property type="molecule type" value="Genomic_DNA"/>
</dbReference>
<feature type="domain" description="DUF6535" evidence="2">
    <location>
        <begin position="50"/>
        <end position="87"/>
    </location>
</feature>
<keyword evidence="4" id="KW-1185">Reference proteome</keyword>
<evidence type="ECO:0000313" key="3">
    <source>
        <dbReference type="EMBL" id="KAJ7028907.1"/>
    </source>
</evidence>
<sequence>MSGSRLFGMSQVTRACHEPTIIMPDSEKSRASEQAPGADSSEEAADSPMWALYVLEAEKYDKSLVESWKSDMEGILIFAGLFSASQQLLFISKSAQR</sequence>
<dbReference type="Pfam" id="PF20153">
    <property type="entry name" value="DUF6535"/>
    <property type="match status" value="1"/>
</dbReference>
<dbReference type="AlphaFoldDB" id="A0AAD6SKF8"/>
<proteinExistence type="predicted"/>
<protein>
    <recommendedName>
        <fullName evidence="2">DUF6535 domain-containing protein</fullName>
    </recommendedName>
</protein>
<organism evidence="3 4">
    <name type="scientific">Mycena alexandri</name>
    <dbReference type="NCBI Taxonomy" id="1745969"/>
    <lineage>
        <taxon>Eukaryota</taxon>
        <taxon>Fungi</taxon>
        <taxon>Dikarya</taxon>
        <taxon>Basidiomycota</taxon>
        <taxon>Agaricomycotina</taxon>
        <taxon>Agaricomycetes</taxon>
        <taxon>Agaricomycetidae</taxon>
        <taxon>Agaricales</taxon>
        <taxon>Marasmiineae</taxon>
        <taxon>Mycenaceae</taxon>
        <taxon>Mycena</taxon>
    </lineage>
</organism>
<name>A0AAD6SKF8_9AGAR</name>
<evidence type="ECO:0000313" key="4">
    <source>
        <dbReference type="Proteomes" id="UP001218188"/>
    </source>
</evidence>
<gene>
    <name evidence="3" type="ORF">C8F04DRAFT_1289338</name>
</gene>
<accession>A0AAD6SKF8</accession>
<reference evidence="3" key="1">
    <citation type="submission" date="2023-03" db="EMBL/GenBank/DDBJ databases">
        <title>Massive genome expansion in bonnet fungi (Mycena s.s.) driven by repeated elements and novel gene families across ecological guilds.</title>
        <authorList>
            <consortium name="Lawrence Berkeley National Laboratory"/>
            <person name="Harder C.B."/>
            <person name="Miyauchi S."/>
            <person name="Viragh M."/>
            <person name="Kuo A."/>
            <person name="Thoen E."/>
            <person name="Andreopoulos B."/>
            <person name="Lu D."/>
            <person name="Skrede I."/>
            <person name="Drula E."/>
            <person name="Henrissat B."/>
            <person name="Morin E."/>
            <person name="Kohler A."/>
            <person name="Barry K."/>
            <person name="LaButti K."/>
            <person name="Morin E."/>
            <person name="Salamov A."/>
            <person name="Lipzen A."/>
            <person name="Mereny Z."/>
            <person name="Hegedus B."/>
            <person name="Baldrian P."/>
            <person name="Stursova M."/>
            <person name="Weitz H."/>
            <person name="Taylor A."/>
            <person name="Grigoriev I.V."/>
            <person name="Nagy L.G."/>
            <person name="Martin F."/>
            <person name="Kauserud H."/>
        </authorList>
    </citation>
    <scope>NUCLEOTIDE SEQUENCE</scope>
    <source>
        <strain evidence="3">CBHHK200</strain>
    </source>
</reference>
<comment type="caution">
    <text evidence="3">The sequence shown here is derived from an EMBL/GenBank/DDBJ whole genome shotgun (WGS) entry which is preliminary data.</text>
</comment>
<feature type="region of interest" description="Disordered" evidence="1">
    <location>
        <begin position="1"/>
        <end position="45"/>
    </location>
</feature>
<evidence type="ECO:0000259" key="2">
    <source>
        <dbReference type="Pfam" id="PF20153"/>
    </source>
</evidence>
<dbReference type="InterPro" id="IPR045338">
    <property type="entry name" value="DUF6535"/>
</dbReference>
<dbReference type="Proteomes" id="UP001218188">
    <property type="component" value="Unassembled WGS sequence"/>
</dbReference>